<accession>A0A2P2CK55</accession>
<evidence type="ECO:0000256" key="5">
    <source>
        <dbReference type="ARBA" id="ARBA00022984"/>
    </source>
</evidence>
<dbReference type="GO" id="GO:0009252">
    <property type="term" value="P:peptidoglycan biosynthetic process"/>
    <property type="evidence" value="ECO:0007669"/>
    <property type="project" value="UniProtKB-KW"/>
</dbReference>
<dbReference type="PANTHER" id="PTHR47019:SF1">
    <property type="entry name" value="LIPID II FLIPPASE MURJ"/>
    <property type="match status" value="1"/>
</dbReference>
<feature type="transmembrane region" description="Helical" evidence="8">
    <location>
        <begin position="373"/>
        <end position="393"/>
    </location>
</feature>
<comment type="subcellular location">
    <subcellularLocation>
        <location evidence="1">Cell membrane</location>
        <topology evidence="1">Multi-pass membrane protein</topology>
    </subcellularLocation>
</comment>
<name>A0A2P2CK55_9ZZZZ</name>
<feature type="transmembrane region" description="Helical" evidence="8">
    <location>
        <begin position="206"/>
        <end position="227"/>
    </location>
</feature>
<evidence type="ECO:0000256" key="1">
    <source>
        <dbReference type="ARBA" id="ARBA00004651"/>
    </source>
</evidence>
<keyword evidence="7 8" id="KW-0472">Membrane</keyword>
<reference evidence="9" key="1">
    <citation type="submission" date="2015-08" db="EMBL/GenBank/DDBJ databases">
        <authorList>
            <person name="Babu N.S."/>
            <person name="Beckwith C.J."/>
            <person name="Beseler K.G."/>
            <person name="Brison A."/>
            <person name="Carone J.V."/>
            <person name="Caskin T.P."/>
            <person name="Diamond M."/>
            <person name="Durham M.E."/>
            <person name="Foxe J.M."/>
            <person name="Go M."/>
            <person name="Henderson B.A."/>
            <person name="Jones I.B."/>
            <person name="McGettigan J.A."/>
            <person name="Micheletti S.J."/>
            <person name="Nasrallah M.E."/>
            <person name="Ortiz D."/>
            <person name="Piller C.R."/>
            <person name="Privatt S.R."/>
            <person name="Schneider S.L."/>
            <person name="Sharp S."/>
            <person name="Smith T.C."/>
            <person name="Stanton J.D."/>
            <person name="Ullery H.E."/>
            <person name="Wilson R.J."/>
            <person name="Serrano M.G."/>
            <person name="Buck G."/>
            <person name="Lee V."/>
            <person name="Wang Y."/>
            <person name="Carvalho R."/>
            <person name="Voegtly L."/>
            <person name="Shi R."/>
            <person name="Duckworth R."/>
            <person name="Johnson A."/>
            <person name="Loviza R."/>
            <person name="Walstead R."/>
            <person name="Shah Z."/>
            <person name="Kiflezghi M."/>
            <person name="Wade K."/>
            <person name="Ball S.L."/>
            <person name="Bradley K.W."/>
            <person name="Asai D.J."/>
            <person name="Bowman C.A."/>
            <person name="Russell D.A."/>
            <person name="Pope W.H."/>
            <person name="Jacobs-Sera D."/>
            <person name="Hendrix R.W."/>
            <person name="Hatfull G.F."/>
        </authorList>
    </citation>
    <scope>NUCLEOTIDE SEQUENCE</scope>
</reference>
<evidence type="ECO:0000256" key="6">
    <source>
        <dbReference type="ARBA" id="ARBA00022989"/>
    </source>
</evidence>
<dbReference type="Pfam" id="PF03023">
    <property type="entry name" value="MurJ"/>
    <property type="match status" value="1"/>
</dbReference>
<evidence type="ECO:0000313" key="9">
    <source>
        <dbReference type="EMBL" id="CUR62349.1"/>
    </source>
</evidence>
<gene>
    <name evidence="9" type="ORF">NOCA170295</name>
</gene>
<evidence type="ECO:0000256" key="2">
    <source>
        <dbReference type="ARBA" id="ARBA00022475"/>
    </source>
</evidence>
<dbReference type="GO" id="GO:0015648">
    <property type="term" value="F:lipid-linked peptidoglycan transporter activity"/>
    <property type="evidence" value="ECO:0007669"/>
    <property type="project" value="TreeGrafter"/>
</dbReference>
<feature type="transmembrane region" description="Helical" evidence="8">
    <location>
        <begin position="248"/>
        <end position="269"/>
    </location>
</feature>
<dbReference type="GO" id="GO:0034204">
    <property type="term" value="P:lipid translocation"/>
    <property type="evidence" value="ECO:0007669"/>
    <property type="project" value="TreeGrafter"/>
</dbReference>
<feature type="transmembrane region" description="Helical" evidence="8">
    <location>
        <begin position="46"/>
        <end position="68"/>
    </location>
</feature>
<keyword evidence="2" id="KW-1003">Cell membrane</keyword>
<dbReference type="PANTHER" id="PTHR47019">
    <property type="entry name" value="LIPID II FLIPPASE MURJ"/>
    <property type="match status" value="1"/>
</dbReference>
<feature type="transmembrane region" description="Helical" evidence="8">
    <location>
        <begin position="468"/>
        <end position="489"/>
    </location>
</feature>
<feature type="transmembrane region" description="Helical" evidence="8">
    <location>
        <begin position="405"/>
        <end position="425"/>
    </location>
</feature>
<evidence type="ECO:0000256" key="7">
    <source>
        <dbReference type="ARBA" id="ARBA00023136"/>
    </source>
</evidence>
<feature type="transmembrane region" description="Helical" evidence="8">
    <location>
        <begin position="501"/>
        <end position="522"/>
    </location>
</feature>
<dbReference type="NCBIfam" id="TIGR01695">
    <property type="entry name" value="murJ_mviN"/>
    <property type="match status" value="1"/>
</dbReference>
<dbReference type="PRINTS" id="PR01806">
    <property type="entry name" value="VIRFACTRMVIN"/>
</dbReference>
<dbReference type="AlphaFoldDB" id="A0A2P2CK55"/>
<dbReference type="GO" id="GO:0005886">
    <property type="term" value="C:plasma membrane"/>
    <property type="evidence" value="ECO:0007669"/>
    <property type="project" value="UniProtKB-SubCell"/>
</dbReference>
<protein>
    <submittedName>
        <fullName evidence="9">Integral membrane protein MviN</fullName>
    </submittedName>
</protein>
<dbReference type="GO" id="GO:0008360">
    <property type="term" value="P:regulation of cell shape"/>
    <property type="evidence" value="ECO:0007669"/>
    <property type="project" value="UniProtKB-KW"/>
</dbReference>
<organism evidence="9">
    <name type="scientific">metagenome</name>
    <dbReference type="NCBI Taxonomy" id="256318"/>
    <lineage>
        <taxon>unclassified sequences</taxon>
        <taxon>metagenomes</taxon>
    </lineage>
</organism>
<evidence type="ECO:0000256" key="8">
    <source>
        <dbReference type="SAM" id="Phobius"/>
    </source>
</evidence>
<feature type="transmembrane region" description="Helical" evidence="8">
    <location>
        <begin position="135"/>
        <end position="153"/>
    </location>
</feature>
<proteinExistence type="predicted"/>
<feature type="transmembrane region" description="Helical" evidence="8">
    <location>
        <begin position="437"/>
        <end position="456"/>
    </location>
</feature>
<evidence type="ECO:0000256" key="4">
    <source>
        <dbReference type="ARBA" id="ARBA00022960"/>
    </source>
</evidence>
<feature type="transmembrane region" description="Helical" evidence="8">
    <location>
        <begin position="289"/>
        <end position="312"/>
    </location>
</feature>
<keyword evidence="3 8" id="KW-0812">Transmembrane</keyword>
<dbReference type="InterPro" id="IPR051050">
    <property type="entry name" value="Lipid_II_flippase_MurJ/MviN"/>
</dbReference>
<dbReference type="InterPro" id="IPR004268">
    <property type="entry name" value="MurJ"/>
</dbReference>
<feature type="transmembrane region" description="Helical" evidence="8">
    <location>
        <begin position="89"/>
        <end position="115"/>
    </location>
</feature>
<sequence length="546" mass="57927">MTEQRILASSAVMAAGTVFSRASGFIRSALLVVALGGYLRADLFSIANTLPNMVYILLAGGIFNAVLVPQLVRRIKADPDGGDAYASRVITLSALFLVTVTALLVVLAPLLLRVYLSDRFLEPDRVAHLESIVDLTRWCLPQVFFYGMYVLVGQVLNARGRFGPMMWAPIANNLISVGILGAYLVVWGPVGDGPARYEALGSGQELLLGLGSTLGIVAQCLVLLPYLRASGFTYRPRFDFRDPELRHTLSLGVWTVLFVVATQTAYLVVVKLASGGTADGGPGTGYTVYSASLLIMMVPHSIVTVSLATAILPRLSSYAHEGRLADLGSTVGSTLRTALALVLPFAVVLPVVAGDVAGFAFGWAGGEDTAASFAPTLALFGPALVFFTVHYFMLRGFYAMEMTRLVFFIQLAVSATNILVATTLVPRRPPEETAPMLVVAYLVSYAVGAVISFVVLRRTVGGLQTPQLVRFLVRMLLVLAAAGAAAWSVEWALSGLGERPGPLLALLRGGLSGLAGGVVLLAGARVLRVTEVTSLVDTVAARLRRG</sequence>
<keyword evidence="6 8" id="KW-1133">Transmembrane helix</keyword>
<feature type="transmembrane region" description="Helical" evidence="8">
    <location>
        <begin position="165"/>
        <end position="186"/>
    </location>
</feature>
<keyword evidence="4" id="KW-0133">Cell shape</keyword>
<dbReference type="EMBL" id="CZKB01000027">
    <property type="protein sequence ID" value="CUR62349.1"/>
    <property type="molecule type" value="Genomic_DNA"/>
</dbReference>
<feature type="transmembrane region" description="Helical" evidence="8">
    <location>
        <begin position="333"/>
        <end position="353"/>
    </location>
</feature>
<evidence type="ECO:0000256" key="3">
    <source>
        <dbReference type="ARBA" id="ARBA00022692"/>
    </source>
</evidence>
<keyword evidence="5" id="KW-0573">Peptidoglycan synthesis</keyword>